<keyword evidence="1" id="KW-1133">Transmembrane helix</keyword>
<dbReference type="AlphaFoldDB" id="A0A5B7J5D2"/>
<dbReference type="Proteomes" id="UP000324222">
    <property type="component" value="Unassembled WGS sequence"/>
</dbReference>
<keyword evidence="3" id="KW-1185">Reference proteome</keyword>
<feature type="transmembrane region" description="Helical" evidence="1">
    <location>
        <begin position="61"/>
        <end position="88"/>
    </location>
</feature>
<proteinExistence type="predicted"/>
<evidence type="ECO:0000313" key="2">
    <source>
        <dbReference type="EMBL" id="MPC91392.1"/>
    </source>
</evidence>
<feature type="transmembrane region" description="Helical" evidence="1">
    <location>
        <begin position="16"/>
        <end position="35"/>
    </location>
</feature>
<keyword evidence="1" id="KW-0472">Membrane</keyword>
<gene>
    <name evidence="2" type="ORF">E2C01_086427</name>
</gene>
<sequence>MFSSALMLCCRENLSYIYLHIFLCGFYFPPLPALLPSSPSPPLPSLQASLSLRSLNSLIRLLLHGVLVVVVLLLVGIPASLFTQTWLLDVSLTRHLLQDVSGYSLTPVTRLYRVQTFTYNIESALCLAAADAARPGEASELLVGERNPRLADLRRKVVPSCEVE</sequence>
<name>A0A5B7J5D2_PORTR</name>
<comment type="caution">
    <text evidence="2">The sequence shown here is derived from an EMBL/GenBank/DDBJ whole genome shotgun (WGS) entry which is preliminary data.</text>
</comment>
<protein>
    <submittedName>
        <fullName evidence="2">Uncharacterized protein</fullName>
    </submittedName>
</protein>
<accession>A0A5B7J5D2</accession>
<reference evidence="2 3" key="1">
    <citation type="submission" date="2019-05" db="EMBL/GenBank/DDBJ databases">
        <title>Another draft genome of Portunus trituberculatus and its Hox gene families provides insights of decapod evolution.</title>
        <authorList>
            <person name="Jeong J.-H."/>
            <person name="Song I."/>
            <person name="Kim S."/>
            <person name="Choi T."/>
            <person name="Kim D."/>
            <person name="Ryu S."/>
            <person name="Kim W."/>
        </authorList>
    </citation>
    <scope>NUCLEOTIDE SEQUENCE [LARGE SCALE GENOMIC DNA]</scope>
    <source>
        <tissue evidence="2">Muscle</tissue>
    </source>
</reference>
<organism evidence="2 3">
    <name type="scientific">Portunus trituberculatus</name>
    <name type="common">Swimming crab</name>
    <name type="synonym">Neptunus trituberculatus</name>
    <dbReference type="NCBI Taxonomy" id="210409"/>
    <lineage>
        <taxon>Eukaryota</taxon>
        <taxon>Metazoa</taxon>
        <taxon>Ecdysozoa</taxon>
        <taxon>Arthropoda</taxon>
        <taxon>Crustacea</taxon>
        <taxon>Multicrustacea</taxon>
        <taxon>Malacostraca</taxon>
        <taxon>Eumalacostraca</taxon>
        <taxon>Eucarida</taxon>
        <taxon>Decapoda</taxon>
        <taxon>Pleocyemata</taxon>
        <taxon>Brachyura</taxon>
        <taxon>Eubrachyura</taxon>
        <taxon>Portunoidea</taxon>
        <taxon>Portunidae</taxon>
        <taxon>Portuninae</taxon>
        <taxon>Portunus</taxon>
    </lineage>
</organism>
<evidence type="ECO:0000256" key="1">
    <source>
        <dbReference type="SAM" id="Phobius"/>
    </source>
</evidence>
<evidence type="ECO:0000313" key="3">
    <source>
        <dbReference type="Proteomes" id="UP000324222"/>
    </source>
</evidence>
<dbReference type="EMBL" id="VSRR010087605">
    <property type="protein sequence ID" value="MPC91392.1"/>
    <property type="molecule type" value="Genomic_DNA"/>
</dbReference>
<keyword evidence="1" id="KW-0812">Transmembrane</keyword>